<evidence type="ECO:0000313" key="3">
    <source>
        <dbReference type="EMBL" id="QIG78826.1"/>
    </source>
</evidence>
<sequence length="226" mass="24382">MAGWKLDAEGHARVTAAAAEAERGTNGEIVTILSDQSDSYRDVALHYAVAAMLLVGGLCGLLPAIPEWLVTLGHGGWIDAVAPGLLIFVTMLLQVVAFLLVRYGLEYRPLRMALTPKATKSRRVQRRALALFRASAEKRTAAREGILLYLSLAEHRAEIIADEAIHGAVPMERWGDAMAALIDKVRAGDAADGMADAVAQIGSILAEHLPKTDDDENELPDRLIQL</sequence>
<name>A0A6G6Y2M9_9SPHN</name>
<dbReference type="EMBL" id="CP049109">
    <property type="protein sequence ID" value="QIG78826.1"/>
    <property type="molecule type" value="Genomic_DNA"/>
</dbReference>
<evidence type="ECO:0000256" key="1">
    <source>
        <dbReference type="SAM" id="Phobius"/>
    </source>
</evidence>
<proteinExistence type="predicted"/>
<evidence type="ECO:0000313" key="4">
    <source>
        <dbReference type="Proteomes" id="UP000501568"/>
    </source>
</evidence>
<keyword evidence="1" id="KW-0472">Membrane</keyword>
<gene>
    <name evidence="3" type="ORF">G5C33_02815</name>
</gene>
<protein>
    <recommendedName>
        <fullName evidence="2">TPM domain-containing protein</fullName>
    </recommendedName>
</protein>
<dbReference type="Pfam" id="PF04536">
    <property type="entry name" value="TPM_phosphatase"/>
    <property type="match status" value="1"/>
</dbReference>
<dbReference type="Gene3D" id="3.10.310.50">
    <property type="match status" value="1"/>
</dbReference>
<keyword evidence="1" id="KW-1133">Transmembrane helix</keyword>
<feature type="domain" description="TPM" evidence="2">
    <location>
        <begin position="118"/>
        <end position="202"/>
    </location>
</feature>
<dbReference type="AlphaFoldDB" id="A0A6G6Y2M9"/>
<evidence type="ECO:0000259" key="2">
    <source>
        <dbReference type="Pfam" id="PF04536"/>
    </source>
</evidence>
<keyword evidence="1" id="KW-0812">Transmembrane</keyword>
<dbReference type="KEGG" id="spzr:G5C33_02815"/>
<accession>A0A6G6Y2M9</accession>
<reference evidence="3 4" key="1">
    <citation type="submission" date="2020-02" db="EMBL/GenBank/DDBJ databases">
        <authorList>
            <person name="Zheng R.K."/>
            <person name="Sun C.M."/>
        </authorList>
    </citation>
    <scope>NUCLEOTIDE SEQUENCE [LARGE SCALE GENOMIC DNA]</scope>
    <source>
        <strain evidence="4">zrk23</strain>
    </source>
</reference>
<keyword evidence="4" id="KW-1185">Reference proteome</keyword>
<dbReference type="InterPro" id="IPR007621">
    <property type="entry name" value="TPM_dom"/>
</dbReference>
<dbReference type="RefSeq" id="WP_165325825.1">
    <property type="nucleotide sequence ID" value="NZ_CP049109.1"/>
</dbReference>
<dbReference type="Proteomes" id="UP000501568">
    <property type="component" value="Chromosome"/>
</dbReference>
<feature type="transmembrane region" description="Helical" evidence="1">
    <location>
        <begin position="44"/>
        <end position="65"/>
    </location>
</feature>
<organism evidence="3 4">
    <name type="scientific">Stakelama tenebrarum</name>
    <dbReference type="NCBI Taxonomy" id="2711215"/>
    <lineage>
        <taxon>Bacteria</taxon>
        <taxon>Pseudomonadati</taxon>
        <taxon>Pseudomonadota</taxon>
        <taxon>Alphaproteobacteria</taxon>
        <taxon>Sphingomonadales</taxon>
        <taxon>Sphingomonadaceae</taxon>
        <taxon>Stakelama</taxon>
    </lineage>
</organism>
<feature type="transmembrane region" description="Helical" evidence="1">
    <location>
        <begin position="85"/>
        <end position="105"/>
    </location>
</feature>